<protein>
    <submittedName>
        <fullName evidence="4">FAD-binding oxidoreductase</fullName>
    </submittedName>
</protein>
<reference evidence="4 5" key="1">
    <citation type="journal article" date="2019" name="bioRxiv">
        <title>Bacteria contribute to plant secondary compound degradation in a generalist herbivore system.</title>
        <authorList>
            <person name="Francoeur C.B."/>
            <person name="Khadempour L."/>
            <person name="Moreira-Soto R.D."/>
            <person name="Gotting K."/>
            <person name="Book A.J."/>
            <person name="Pinto-Tomas A.A."/>
            <person name="Keefover-Ring K."/>
            <person name="Currie C.R."/>
        </authorList>
    </citation>
    <scope>NUCLEOTIDE SEQUENCE [LARGE SCALE GENOMIC DNA]</scope>
    <source>
        <strain evidence="4">Acro-835</strain>
    </source>
</reference>
<organism evidence="4 5">
    <name type="scientific">Candidatus Pantoea multigeneris</name>
    <dbReference type="NCBI Taxonomy" id="2608357"/>
    <lineage>
        <taxon>Bacteria</taxon>
        <taxon>Pseudomonadati</taxon>
        <taxon>Pseudomonadota</taxon>
        <taxon>Gammaproteobacteria</taxon>
        <taxon>Enterobacterales</taxon>
        <taxon>Erwiniaceae</taxon>
        <taxon>Pantoea</taxon>
    </lineage>
</organism>
<keyword evidence="2" id="KW-0472">Membrane</keyword>
<feature type="transmembrane region" description="Helical" evidence="2">
    <location>
        <begin position="7"/>
        <end position="26"/>
    </location>
</feature>
<dbReference type="Gene3D" id="3.30.9.10">
    <property type="entry name" value="D-Amino Acid Oxidase, subunit A, domain 2"/>
    <property type="match status" value="1"/>
</dbReference>
<keyword evidence="5" id="KW-1185">Reference proteome</keyword>
<dbReference type="PANTHER" id="PTHR13847">
    <property type="entry name" value="SARCOSINE DEHYDROGENASE-RELATED"/>
    <property type="match status" value="1"/>
</dbReference>
<dbReference type="PANTHER" id="PTHR13847:SF287">
    <property type="entry name" value="FAD-DEPENDENT OXIDOREDUCTASE DOMAIN-CONTAINING PROTEIN 1"/>
    <property type="match status" value="1"/>
</dbReference>
<evidence type="ECO:0000259" key="3">
    <source>
        <dbReference type="Pfam" id="PF01266"/>
    </source>
</evidence>
<feature type="domain" description="FAD dependent oxidoreductase" evidence="3">
    <location>
        <begin position="8"/>
        <end position="364"/>
    </location>
</feature>
<accession>A0ABX0RE85</accession>
<dbReference type="InterPro" id="IPR006076">
    <property type="entry name" value="FAD-dep_OxRdtase"/>
</dbReference>
<evidence type="ECO:0000256" key="2">
    <source>
        <dbReference type="SAM" id="Phobius"/>
    </source>
</evidence>
<evidence type="ECO:0000313" key="5">
    <source>
        <dbReference type="Proteomes" id="UP001515683"/>
    </source>
</evidence>
<dbReference type="Gene3D" id="3.50.50.60">
    <property type="entry name" value="FAD/NAD(P)-binding domain"/>
    <property type="match status" value="1"/>
</dbReference>
<dbReference type="RefSeq" id="WP_017345971.1">
    <property type="nucleotide sequence ID" value="NZ_VWXF01000002.1"/>
</dbReference>
<sequence>MSDIKSYDVVIIGGAVIGSATAYFLAANPDFNGSVLVIERDPTYAKSATALSSSSIRHQFSNEINIKISQYGSEFIKSFNDYCAVDGDVPELGFQENGYLYMVSEKDRAILTENYQQQVALGSEMALLTPEQIEQRFPWINAQGVAAGCLGLSGEGWFDSFGLLQGFRKKARSLGVTYIHDEVVGLTRNDDKIERVHLASGEVINCGYVLNAAGTRASKVCEMADLSIPVVPRKRCIFVFDCREKVADKMPAIIDPTGIFCRPEGRYFLSTLEPTPDPDVDFNDFDVIHSEFEERIWLPLAERVPAFEAIKVVNSWAGHYDYNTLDHNAIIGPHTHVKNFLFANGYSGHGLQQSPAVGRGLAELITYGEYRSLDLSPLGYERIATQTPFLEKLII</sequence>
<dbReference type="InterPro" id="IPR036188">
    <property type="entry name" value="FAD/NAD-bd_sf"/>
</dbReference>
<comment type="caution">
    <text evidence="4">The sequence shown here is derived from an EMBL/GenBank/DDBJ whole genome shotgun (WGS) entry which is preliminary data.</text>
</comment>
<evidence type="ECO:0000313" key="4">
    <source>
        <dbReference type="EMBL" id="NIF21535.1"/>
    </source>
</evidence>
<proteinExistence type="predicted"/>
<name>A0ABX0RE85_9GAMM</name>
<keyword evidence="2" id="KW-0812">Transmembrane</keyword>
<keyword evidence="1" id="KW-0560">Oxidoreductase</keyword>
<dbReference type="SUPFAM" id="SSF51905">
    <property type="entry name" value="FAD/NAD(P)-binding domain"/>
    <property type="match status" value="1"/>
</dbReference>
<dbReference type="Pfam" id="PF01266">
    <property type="entry name" value="DAO"/>
    <property type="match status" value="1"/>
</dbReference>
<gene>
    <name evidence="4" type="ORF">F3J40_07980</name>
</gene>
<dbReference type="Proteomes" id="UP001515683">
    <property type="component" value="Unassembled WGS sequence"/>
</dbReference>
<keyword evidence="2" id="KW-1133">Transmembrane helix</keyword>
<dbReference type="EMBL" id="VWXF01000002">
    <property type="protein sequence ID" value="NIF21535.1"/>
    <property type="molecule type" value="Genomic_DNA"/>
</dbReference>
<evidence type="ECO:0000256" key="1">
    <source>
        <dbReference type="ARBA" id="ARBA00023002"/>
    </source>
</evidence>